<dbReference type="AlphaFoldDB" id="A0A382D3Q7"/>
<evidence type="ECO:0000259" key="1">
    <source>
        <dbReference type="PROSITE" id="PS51819"/>
    </source>
</evidence>
<name>A0A382D3Q7_9ZZZZ</name>
<gene>
    <name evidence="2" type="ORF">METZ01_LOCUS185185</name>
</gene>
<dbReference type="InterPro" id="IPR029068">
    <property type="entry name" value="Glyas_Bleomycin-R_OHBP_Dase"/>
</dbReference>
<reference evidence="2" key="1">
    <citation type="submission" date="2018-05" db="EMBL/GenBank/DDBJ databases">
        <authorList>
            <person name="Lanie J.A."/>
            <person name="Ng W.-L."/>
            <person name="Kazmierczak K.M."/>
            <person name="Andrzejewski T.M."/>
            <person name="Davidsen T.M."/>
            <person name="Wayne K.J."/>
            <person name="Tettelin H."/>
            <person name="Glass J.I."/>
            <person name="Rusch D."/>
            <person name="Podicherti R."/>
            <person name="Tsui H.-C.T."/>
            <person name="Winkler M.E."/>
        </authorList>
    </citation>
    <scope>NUCLEOTIDE SEQUENCE</scope>
</reference>
<evidence type="ECO:0000313" key="2">
    <source>
        <dbReference type="EMBL" id="SVB32331.1"/>
    </source>
</evidence>
<dbReference type="InterPro" id="IPR037523">
    <property type="entry name" value="VOC_core"/>
</dbReference>
<accession>A0A382D3Q7</accession>
<dbReference type="EMBL" id="UINC01037200">
    <property type="protein sequence ID" value="SVB32331.1"/>
    <property type="molecule type" value="Genomic_DNA"/>
</dbReference>
<proteinExistence type="predicted"/>
<dbReference type="Pfam" id="PF13669">
    <property type="entry name" value="Glyoxalase_4"/>
    <property type="match status" value="1"/>
</dbReference>
<dbReference type="PROSITE" id="PS51819">
    <property type="entry name" value="VOC"/>
    <property type="match status" value="1"/>
</dbReference>
<protein>
    <recommendedName>
        <fullName evidence="1">VOC domain-containing protein</fullName>
    </recommendedName>
</protein>
<organism evidence="2">
    <name type="scientific">marine metagenome</name>
    <dbReference type="NCBI Taxonomy" id="408172"/>
    <lineage>
        <taxon>unclassified sequences</taxon>
        <taxon>metagenomes</taxon>
        <taxon>ecological metagenomes</taxon>
    </lineage>
</organism>
<dbReference type="Gene3D" id="3.10.180.10">
    <property type="entry name" value="2,3-Dihydroxybiphenyl 1,2-Dioxygenase, domain 1"/>
    <property type="match status" value="1"/>
</dbReference>
<feature type="domain" description="VOC" evidence="1">
    <location>
        <begin position="9"/>
        <end position="150"/>
    </location>
</feature>
<dbReference type="SUPFAM" id="SSF54593">
    <property type="entry name" value="Glyoxalase/Bleomycin resistance protein/Dihydroxybiphenyl dioxygenase"/>
    <property type="match status" value="1"/>
</dbReference>
<sequence length="171" mass="19073">MLPNGFVSEVRQVGLVVRDLEATLESYTNQVGIGPWRVSLLAPPGLSDMRIRGESVDYSMKVAVAWTGNTMWELIEPVDGPSIYKEFLDHHGEGIHHLLVHHHGLDFDTALERFSERGCPPLMEGRLGDIRFAYVESEGPLKTTLEIVHLPPGSEPLTPDYWYPAKPEDAG</sequence>